<evidence type="ECO:0000256" key="4">
    <source>
        <dbReference type="ARBA" id="ARBA00023136"/>
    </source>
</evidence>
<feature type="domain" description="Rhodopsin" evidence="7">
    <location>
        <begin position="41"/>
        <end position="276"/>
    </location>
</feature>
<feature type="transmembrane region" description="Helical" evidence="6">
    <location>
        <begin position="252"/>
        <end position="270"/>
    </location>
</feature>
<comment type="caution">
    <text evidence="8">The sequence shown here is derived from an EMBL/GenBank/DDBJ whole genome shotgun (WGS) entry which is preliminary data.</text>
</comment>
<name>A0A9P1MGA0_9PEZI</name>
<feature type="transmembrane region" description="Helical" evidence="6">
    <location>
        <begin position="176"/>
        <end position="199"/>
    </location>
</feature>
<dbReference type="PANTHER" id="PTHR33048:SF47">
    <property type="entry name" value="INTEGRAL MEMBRANE PROTEIN-RELATED"/>
    <property type="match status" value="1"/>
</dbReference>
<evidence type="ECO:0000256" key="2">
    <source>
        <dbReference type="ARBA" id="ARBA00022692"/>
    </source>
</evidence>
<keyword evidence="9" id="KW-1185">Reference proteome</keyword>
<feature type="transmembrane region" description="Helical" evidence="6">
    <location>
        <begin position="65"/>
        <end position="88"/>
    </location>
</feature>
<dbReference type="EMBL" id="CALLCH030000020">
    <property type="protein sequence ID" value="CAI4219643.1"/>
    <property type="molecule type" value="Genomic_DNA"/>
</dbReference>
<reference evidence="8" key="1">
    <citation type="submission" date="2022-11" db="EMBL/GenBank/DDBJ databases">
        <authorList>
            <person name="Scott C."/>
            <person name="Bruce N."/>
        </authorList>
    </citation>
    <scope>NUCLEOTIDE SEQUENCE</scope>
</reference>
<evidence type="ECO:0000313" key="9">
    <source>
        <dbReference type="Proteomes" id="UP000838763"/>
    </source>
</evidence>
<comment type="subcellular location">
    <subcellularLocation>
        <location evidence="1">Membrane</location>
        <topology evidence="1">Multi-pass membrane protein</topology>
    </subcellularLocation>
</comment>
<dbReference type="Pfam" id="PF20684">
    <property type="entry name" value="Fung_rhodopsin"/>
    <property type="match status" value="1"/>
</dbReference>
<keyword evidence="4 6" id="KW-0472">Membrane</keyword>
<feature type="transmembrane region" description="Helical" evidence="6">
    <location>
        <begin position="23"/>
        <end position="44"/>
    </location>
</feature>
<gene>
    <name evidence="8" type="ORF">PPNO1_LOCUS9197</name>
</gene>
<accession>A0A9P1MGA0</accession>
<comment type="similarity">
    <text evidence="5">Belongs to the SAT4 family.</text>
</comment>
<feature type="transmembrane region" description="Helical" evidence="6">
    <location>
        <begin position="100"/>
        <end position="121"/>
    </location>
</feature>
<dbReference type="InterPro" id="IPR052337">
    <property type="entry name" value="SAT4-like"/>
</dbReference>
<evidence type="ECO:0000313" key="8">
    <source>
        <dbReference type="EMBL" id="CAI4219643.1"/>
    </source>
</evidence>
<evidence type="ECO:0000256" key="3">
    <source>
        <dbReference type="ARBA" id="ARBA00022989"/>
    </source>
</evidence>
<evidence type="ECO:0000256" key="1">
    <source>
        <dbReference type="ARBA" id="ARBA00004141"/>
    </source>
</evidence>
<dbReference type="InterPro" id="IPR049326">
    <property type="entry name" value="Rhodopsin_dom_fungi"/>
</dbReference>
<organism evidence="8 9">
    <name type="scientific">Parascedosporium putredinis</name>
    <dbReference type="NCBI Taxonomy" id="1442378"/>
    <lineage>
        <taxon>Eukaryota</taxon>
        <taxon>Fungi</taxon>
        <taxon>Dikarya</taxon>
        <taxon>Ascomycota</taxon>
        <taxon>Pezizomycotina</taxon>
        <taxon>Sordariomycetes</taxon>
        <taxon>Hypocreomycetidae</taxon>
        <taxon>Microascales</taxon>
        <taxon>Microascaceae</taxon>
        <taxon>Parascedosporium</taxon>
    </lineage>
</organism>
<evidence type="ECO:0000256" key="6">
    <source>
        <dbReference type="SAM" id="Phobius"/>
    </source>
</evidence>
<evidence type="ECO:0000259" key="7">
    <source>
        <dbReference type="Pfam" id="PF20684"/>
    </source>
</evidence>
<evidence type="ECO:0000256" key="5">
    <source>
        <dbReference type="ARBA" id="ARBA00038359"/>
    </source>
</evidence>
<dbReference type="OrthoDB" id="3648173at2759"/>
<keyword evidence="2 6" id="KW-0812">Transmembrane</keyword>
<protein>
    <recommendedName>
        <fullName evidence="7">Rhodopsin domain-containing protein</fullName>
    </recommendedName>
</protein>
<dbReference type="GO" id="GO:0016020">
    <property type="term" value="C:membrane"/>
    <property type="evidence" value="ECO:0007669"/>
    <property type="project" value="UniProtKB-SubCell"/>
</dbReference>
<proteinExistence type="inferred from homology"/>
<dbReference type="AlphaFoldDB" id="A0A9P1MGA0"/>
<sequence length="382" mass="42306">MATAELPVKGQYPELDAETRVPILVGISIAFALASTIAVLLRLYTRTFILRTLGWDDATIAFAQVLSIGVSIITILQAKYALGIHVWMTTEDGSMDQLKALFAGMVIYNLSQIVTKISFLLQYRRIFEGRTRVVSLILLIFLAAWGVTQEVLVGMSCIPVAIFIPSQADKCIDALTVWYLTSIMNIVTDFMVFATPMPAVRKLRLKRKKKLMVLSIFGLGFFTCVISIVRLFTLRSAINTQDPTWDNVPTSYLTVVELNCGILCACLPTLRPLIRKLFPRLLANEETNNTPNKARSKPADIYTLTEITHSGSAEALKENAATYEGSEYANYPGKNTRLTTSIYGRKSGAQPNRGHGQAIEVTTEIGMEESTKSVNSSIRHHT</sequence>
<feature type="transmembrane region" description="Helical" evidence="6">
    <location>
        <begin position="211"/>
        <end position="232"/>
    </location>
</feature>
<dbReference type="PANTHER" id="PTHR33048">
    <property type="entry name" value="PTH11-LIKE INTEGRAL MEMBRANE PROTEIN (AFU_ORTHOLOGUE AFUA_5G11245)"/>
    <property type="match status" value="1"/>
</dbReference>
<keyword evidence="3 6" id="KW-1133">Transmembrane helix</keyword>
<feature type="transmembrane region" description="Helical" evidence="6">
    <location>
        <begin position="133"/>
        <end position="164"/>
    </location>
</feature>
<dbReference type="Proteomes" id="UP000838763">
    <property type="component" value="Unassembled WGS sequence"/>
</dbReference>